<feature type="chain" id="PRO_5008271586" evidence="1">
    <location>
        <begin position="26"/>
        <end position="67"/>
    </location>
</feature>
<evidence type="ECO:0000313" key="3">
    <source>
        <dbReference type="Proteomes" id="UP000078541"/>
    </source>
</evidence>
<dbReference type="Proteomes" id="UP000078541">
    <property type="component" value="Unassembled WGS sequence"/>
</dbReference>
<organism evidence="2 3">
    <name type="scientific">Trachymyrmex septentrionalis</name>
    <dbReference type="NCBI Taxonomy" id="34720"/>
    <lineage>
        <taxon>Eukaryota</taxon>
        <taxon>Metazoa</taxon>
        <taxon>Ecdysozoa</taxon>
        <taxon>Arthropoda</taxon>
        <taxon>Hexapoda</taxon>
        <taxon>Insecta</taxon>
        <taxon>Pterygota</taxon>
        <taxon>Neoptera</taxon>
        <taxon>Endopterygota</taxon>
        <taxon>Hymenoptera</taxon>
        <taxon>Apocrita</taxon>
        <taxon>Aculeata</taxon>
        <taxon>Formicoidea</taxon>
        <taxon>Formicidae</taxon>
        <taxon>Myrmicinae</taxon>
        <taxon>Trachymyrmex</taxon>
    </lineage>
</organism>
<dbReference type="AlphaFoldDB" id="A0A195FSY7"/>
<evidence type="ECO:0000256" key="1">
    <source>
        <dbReference type="SAM" id="SignalP"/>
    </source>
</evidence>
<name>A0A195FSY7_9HYME</name>
<gene>
    <name evidence="2" type="ORF">ALC56_01967</name>
</gene>
<protein>
    <submittedName>
        <fullName evidence="2">Uncharacterized protein</fullName>
    </submittedName>
</protein>
<dbReference type="EMBL" id="KQ981276">
    <property type="protein sequence ID" value="KYN43705.1"/>
    <property type="molecule type" value="Genomic_DNA"/>
</dbReference>
<accession>A0A195FSY7</accession>
<evidence type="ECO:0000313" key="2">
    <source>
        <dbReference type="EMBL" id="KYN43705.1"/>
    </source>
</evidence>
<keyword evidence="1" id="KW-0732">Signal</keyword>
<sequence length="67" mass="7740">MKDMKAFLFVFGVILFLGIIIPTESAPQNENSYADFLKNITDWGAKEIDKLRETVEHFMARNDTRTT</sequence>
<keyword evidence="3" id="KW-1185">Reference proteome</keyword>
<proteinExistence type="predicted"/>
<feature type="signal peptide" evidence="1">
    <location>
        <begin position="1"/>
        <end position="25"/>
    </location>
</feature>
<reference evidence="2 3" key="1">
    <citation type="submission" date="2016-03" db="EMBL/GenBank/DDBJ databases">
        <title>Trachymyrmex septentrionalis WGS genome.</title>
        <authorList>
            <person name="Nygaard S."/>
            <person name="Hu H."/>
            <person name="Boomsma J."/>
            <person name="Zhang G."/>
        </authorList>
    </citation>
    <scope>NUCLEOTIDE SEQUENCE [LARGE SCALE GENOMIC DNA]</scope>
    <source>
        <strain evidence="2">Tsep2-gDNA-1</strain>
        <tissue evidence="2">Whole body</tissue>
    </source>
</reference>